<protein>
    <submittedName>
        <fullName evidence="1">Uncharacterized protein</fullName>
    </submittedName>
</protein>
<comment type="caution">
    <text evidence="1">The sequence shown here is derived from an EMBL/GenBank/DDBJ whole genome shotgun (WGS) entry which is preliminary data.</text>
</comment>
<keyword evidence="2" id="KW-1185">Reference proteome</keyword>
<dbReference type="AlphaFoldDB" id="A0A448WPZ8"/>
<reference evidence="1" key="1">
    <citation type="submission" date="2018-11" db="EMBL/GenBank/DDBJ databases">
        <authorList>
            <consortium name="Pathogen Informatics"/>
        </authorList>
    </citation>
    <scope>NUCLEOTIDE SEQUENCE</scope>
</reference>
<dbReference type="Proteomes" id="UP000784294">
    <property type="component" value="Unassembled WGS sequence"/>
</dbReference>
<evidence type="ECO:0000313" key="2">
    <source>
        <dbReference type="Proteomes" id="UP000784294"/>
    </source>
</evidence>
<evidence type="ECO:0000313" key="1">
    <source>
        <dbReference type="EMBL" id="VEL17253.1"/>
    </source>
</evidence>
<accession>A0A448WPZ8</accession>
<dbReference type="OrthoDB" id="1935234at2759"/>
<organism evidence="1 2">
    <name type="scientific">Protopolystoma xenopodis</name>
    <dbReference type="NCBI Taxonomy" id="117903"/>
    <lineage>
        <taxon>Eukaryota</taxon>
        <taxon>Metazoa</taxon>
        <taxon>Spiralia</taxon>
        <taxon>Lophotrochozoa</taxon>
        <taxon>Platyhelminthes</taxon>
        <taxon>Monogenea</taxon>
        <taxon>Polyopisthocotylea</taxon>
        <taxon>Polystomatidea</taxon>
        <taxon>Polystomatidae</taxon>
        <taxon>Protopolystoma</taxon>
    </lineage>
</organism>
<proteinExistence type="predicted"/>
<dbReference type="EMBL" id="CAAALY010031774">
    <property type="protein sequence ID" value="VEL17253.1"/>
    <property type="molecule type" value="Genomic_DNA"/>
</dbReference>
<name>A0A448WPZ8_9PLAT</name>
<sequence length="61" mass="7246">MELKENFNKKVIGLRDKKVKLLEELRTIDSELAVLHEFLPPEEYSIRLKIPEMAPEEIPER</sequence>
<gene>
    <name evidence="1" type="ORF">PXEA_LOCUS10693</name>
</gene>